<evidence type="ECO:0000259" key="1">
    <source>
        <dbReference type="Pfam" id="PF01728"/>
    </source>
</evidence>
<dbReference type="InterPro" id="IPR002877">
    <property type="entry name" value="RNA_MeTrfase_FtsJ_dom"/>
</dbReference>
<dbReference type="InterPro" id="IPR029063">
    <property type="entry name" value="SAM-dependent_MTases_sf"/>
</dbReference>
<dbReference type="Pfam" id="PF01728">
    <property type="entry name" value="FtsJ"/>
    <property type="match status" value="1"/>
</dbReference>
<dbReference type="GO" id="GO:0032259">
    <property type="term" value="P:methylation"/>
    <property type="evidence" value="ECO:0007669"/>
    <property type="project" value="InterPro"/>
</dbReference>
<name>A0A6C0C5I8_9ZZZZ</name>
<dbReference type="GO" id="GO:0005634">
    <property type="term" value="C:nucleus"/>
    <property type="evidence" value="ECO:0007669"/>
    <property type="project" value="UniProtKB-ARBA"/>
</dbReference>
<dbReference type="PANTHER" id="PTHR16121:SF2">
    <property type="entry name" value="CAP-SPECIFIC MRNA (NUCLEOSIDE-2'-O-)-METHYLTRANSFERASE 2"/>
    <property type="match status" value="1"/>
</dbReference>
<sequence length="754" mass="88197">MLIGGNVATHFNIFTNDIIIEKIEKSKSNDISDIVTAMDSVDKDMYDVLSFPTMILTESAKKKLEMLFDKLNGTKNDNVKELKRLLNKQYFMNYFGSVFVYEYIYVLKFIGLHKNDKVLFISSNANFVHGFIEYANDKYENKFDTKNILLLLLSKNTTNMDVIEQYHIPFHQMDQNTYANKYNIVTLDASDITNSDFGNIFVMIHNALLSLETNGTLIMHIPYITQKYVFCMISAISKMFKKQAIFKENDFATPGSFFHMIVFKGFKMDNDVMDVLKKVNELNKEDSGVSIICNLKESDYSVYSKIIKEEINKNITKGKNAVQTTSNILDLDNLIKVTKMNYDYSISVIRNKFSDINIMHPFVWEKTDTYMLDIFSSIEKEDVKGHMYIIEYRKSDIVDSEYIDVVKKQLRYINEYTYQYVSKSNYKKYKQAELFFNSEYKILNKKLAIEYDITINGNYVSRAWMKMYEMIMQCNFVESFGHKITGFHICEAPGNFINAMIYHIHSKGKQYEWHAQSLNPDLPGNKDAFMDEYGFIKKTRKNWDFGVDNSGDILNLENFRYYINKYKGVDVLIGDCGEQWTGEKKRKWPDKTDKRGVRDLGTGQMLYALNIPRQGGNCIIKTYSGNLDPVFLTLLELMASSYSKIIFFKSNLNFWSAEVYIVGINFLGPSKDIEKMTNDFIDGNLSPLPKISRYTFSQYVTLSERILHQVFMYKSFFVYCSLFPVDLEKNKFEFQKIIKHKMDLWMQINFKDLK</sequence>
<proteinExistence type="predicted"/>
<accession>A0A6C0C5I8</accession>
<dbReference type="GO" id="GO:0004483">
    <property type="term" value="F:methyltransferase cap1 activity"/>
    <property type="evidence" value="ECO:0007669"/>
    <property type="project" value="TreeGrafter"/>
</dbReference>
<organism evidence="2">
    <name type="scientific">viral metagenome</name>
    <dbReference type="NCBI Taxonomy" id="1070528"/>
    <lineage>
        <taxon>unclassified sequences</taxon>
        <taxon>metagenomes</taxon>
        <taxon>organismal metagenomes</taxon>
    </lineage>
</organism>
<feature type="domain" description="Ribosomal RNA methyltransferase FtsJ" evidence="1">
    <location>
        <begin position="459"/>
        <end position="666"/>
    </location>
</feature>
<dbReference type="InterPro" id="IPR050851">
    <property type="entry name" value="mRNA_Cap_2O-Ribose_MeTrfase"/>
</dbReference>
<reference evidence="2" key="1">
    <citation type="journal article" date="2020" name="Nature">
        <title>Giant virus diversity and host interactions through global metagenomics.</title>
        <authorList>
            <person name="Schulz F."/>
            <person name="Roux S."/>
            <person name="Paez-Espino D."/>
            <person name="Jungbluth S."/>
            <person name="Walsh D.A."/>
            <person name="Denef V.J."/>
            <person name="McMahon K.D."/>
            <person name="Konstantinidis K.T."/>
            <person name="Eloe-Fadrosh E.A."/>
            <person name="Kyrpides N.C."/>
            <person name="Woyke T."/>
        </authorList>
    </citation>
    <scope>NUCLEOTIDE SEQUENCE</scope>
    <source>
        <strain evidence="2">GVMAG-M-3300020192-26</strain>
    </source>
</reference>
<protein>
    <recommendedName>
        <fullName evidence="1">Ribosomal RNA methyltransferase FtsJ domain-containing protein</fullName>
    </recommendedName>
</protein>
<dbReference type="EMBL" id="MN739352">
    <property type="protein sequence ID" value="QHS99965.1"/>
    <property type="molecule type" value="Genomic_DNA"/>
</dbReference>
<dbReference type="Gene3D" id="3.40.50.150">
    <property type="entry name" value="Vaccinia Virus protein VP39"/>
    <property type="match status" value="1"/>
</dbReference>
<evidence type="ECO:0000313" key="2">
    <source>
        <dbReference type="EMBL" id="QHS99965.1"/>
    </source>
</evidence>
<dbReference type="GO" id="GO:0005737">
    <property type="term" value="C:cytoplasm"/>
    <property type="evidence" value="ECO:0007669"/>
    <property type="project" value="TreeGrafter"/>
</dbReference>
<dbReference type="GO" id="GO:0006370">
    <property type="term" value="P:7-methylguanosine mRNA capping"/>
    <property type="evidence" value="ECO:0007669"/>
    <property type="project" value="TreeGrafter"/>
</dbReference>
<dbReference type="AlphaFoldDB" id="A0A6C0C5I8"/>
<dbReference type="PANTHER" id="PTHR16121">
    <property type="entry name" value="CAP-SPECIFIC MRNA (NUCLEOSIDE-2'-O-)-METHYLTRANSFERASE 1-RELATED"/>
    <property type="match status" value="1"/>
</dbReference>